<gene>
    <name evidence="1" type="ORF">DPMN_041608</name>
</gene>
<name>A0A9D4CZ42_DREPO</name>
<dbReference type="AlphaFoldDB" id="A0A9D4CZ42"/>
<evidence type="ECO:0000313" key="1">
    <source>
        <dbReference type="EMBL" id="KAH3735147.1"/>
    </source>
</evidence>
<accession>A0A9D4CZ42</accession>
<evidence type="ECO:0000313" key="2">
    <source>
        <dbReference type="Proteomes" id="UP000828390"/>
    </source>
</evidence>
<organism evidence="1 2">
    <name type="scientific">Dreissena polymorpha</name>
    <name type="common">Zebra mussel</name>
    <name type="synonym">Mytilus polymorpha</name>
    <dbReference type="NCBI Taxonomy" id="45954"/>
    <lineage>
        <taxon>Eukaryota</taxon>
        <taxon>Metazoa</taxon>
        <taxon>Spiralia</taxon>
        <taxon>Lophotrochozoa</taxon>
        <taxon>Mollusca</taxon>
        <taxon>Bivalvia</taxon>
        <taxon>Autobranchia</taxon>
        <taxon>Heteroconchia</taxon>
        <taxon>Euheterodonta</taxon>
        <taxon>Imparidentia</taxon>
        <taxon>Neoheterodontei</taxon>
        <taxon>Myida</taxon>
        <taxon>Dreissenoidea</taxon>
        <taxon>Dreissenidae</taxon>
        <taxon>Dreissena</taxon>
    </lineage>
</organism>
<protein>
    <submittedName>
        <fullName evidence="1">Uncharacterized protein</fullName>
    </submittedName>
</protein>
<reference evidence="1" key="1">
    <citation type="journal article" date="2019" name="bioRxiv">
        <title>The Genome of the Zebra Mussel, Dreissena polymorpha: A Resource for Invasive Species Research.</title>
        <authorList>
            <person name="McCartney M.A."/>
            <person name="Auch B."/>
            <person name="Kono T."/>
            <person name="Mallez S."/>
            <person name="Zhang Y."/>
            <person name="Obille A."/>
            <person name="Becker A."/>
            <person name="Abrahante J.E."/>
            <person name="Garbe J."/>
            <person name="Badalamenti J.P."/>
            <person name="Herman A."/>
            <person name="Mangelson H."/>
            <person name="Liachko I."/>
            <person name="Sullivan S."/>
            <person name="Sone E.D."/>
            <person name="Koren S."/>
            <person name="Silverstein K.A.T."/>
            <person name="Beckman K.B."/>
            <person name="Gohl D.M."/>
        </authorList>
    </citation>
    <scope>NUCLEOTIDE SEQUENCE</scope>
    <source>
        <strain evidence="1">Duluth1</strain>
        <tissue evidence="1">Whole animal</tissue>
    </source>
</reference>
<reference evidence="1" key="2">
    <citation type="submission" date="2020-11" db="EMBL/GenBank/DDBJ databases">
        <authorList>
            <person name="McCartney M.A."/>
            <person name="Auch B."/>
            <person name="Kono T."/>
            <person name="Mallez S."/>
            <person name="Becker A."/>
            <person name="Gohl D.M."/>
            <person name="Silverstein K.A.T."/>
            <person name="Koren S."/>
            <person name="Bechman K.B."/>
            <person name="Herman A."/>
            <person name="Abrahante J.E."/>
            <person name="Garbe J."/>
        </authorList>
    </citation>
    <scope>NUCLEOTIDE SEQUENCE</scope>
    <source>
        <strain evidence="1">Duluth1</strain>
        <tissue evidence="1">Whole animal</tissue>
    </source>
</reference>
<dbReference type="Proteomes" id="UP000828390">
    <property type="component" value="Unassembled WGS sequence"/>
</dbReference>
<proteinExistence type="predicted"/>
<dbReference type="EMBL" id="JAIWYP010000011">
    <property type="protein sequence ID" value="KAH3735147.1"/>
    <property type="molecule type" value="Genomic_DNA"/>
</dbReference>
<comment type="caution">
    <text evidence="1">The sequence shown here is derived from an EMBL/GenBank/DDBJ whole genome shotgun (WGS) entry which is preliminary data.</text>
</comment>
<keyword evidence="2" id="KW-1185">Reference proteome</keyword>
<sequence>MTVHVAHPADAVVLQRTVDAEMRRYFALVFQEFLLCNLILLVDCGNSFLFIHPIVFCDDNKNINID</sequence>